<dbReference type="RefSeq" id="WP_323326688.1">
    <property type="nucleotide sequence ID" value="NZ_JAYFSI010000002.1"/>
</dbReference>
<evidence type="ECO:0000313" key="1">
    <source>
        <dbReference type="EMBL" id="MEA5360493.1"/>
    </source>
</evidence>
<name>A0ABU5R2R6_9PSEU</name>
<evidence type="ECO:0000313" key="2">
    <source>
        <dbReference type="Proteomes" id="UP001304298"/>
    </source>
</evidence>
<keyword evidence="2" id="KW-1185">Reference proteome</keyword>
<reference evidence="1 2" key="1">
    <citation type="submission" date="2023-12" db="EMBL/GenBank/DDBJ databases">
        <title>Amycolatopsis sp. V23-08.</title>
        <authorList>
            <person name="Somphong A."/>
        </authorList>
    </citation>
    <scope>NUCLEOTIDE SEQUENCE [LARGE SCALE GENOMIC DNA]</scope>
    <source>
        <strain evidence="1 2">V23-08</strain>
    </source>
</reference>
<comment type="caution">
    <text evidence="1">The sequence shown here is derived from an EMBL/GenBank/DDBJ whole genome shotgun (WGS) entry which is preliminary data.</text>
</comment>
<dbReference type="Proteomes" id="UP001304298">
    <property type="component" value="Unassembled WGS sequence"/>
</dbReference>
<protein>
    <submittedName>
        <fullName evidence="1">Uncharacterized protein</fullName>
    </submittedName>
</protein>
<gene>
    <name evidence="1" type="ORF">VA596_13180</name>
</gene>
<sequence>MTESEELARALRATARNAATTALRAGLEEIDARHGARVADEVAALIDVAGVYAGLADREVPAHGSDDEPWEYRPLTS</sequence>
<dbReference type="EMBL" id="JAYFSI010000002">
    <property type="protein sequence ID" value="MEA5360493.1"/>
    <property type="molecule type" value="Genomic_DNA"/>
</dbReference>
<organism evidence="1 2">
    <name type="scientific">Amycolatopsis heterodermiae</name>
    <dbReference type="NCBI Taxonomy" id="3110235"/>
    <lineage>
        <taxon>Bacteria</taxon>
        <taxon>Bacillati</taxon>
        <taxon>Actinomycetota</taxon>
        <taxon>Actinomycetes</taxon>
        <taxon>Pseudonocardiales</taxon>
        <taxon>Pseudonocardiaceae</taxon>
        <taxon>Amycolatopsis</taxon>
    </lineage>
</organism>
<accession>A0ABU5R2R6</accession>
<proteinExistence type="predicted"/>